<keyword evidence="2" id="KW-0732">Signal</keyword>
<dbReference type="Proteomes" id="UP000609530">
    <property type="component" value="Unassembled WGS sequence"/>
</dbReference>
<feature type="signal peptide" evidence="2">
    <location>
        <begin position="1"/>
        <end position="35"/>
    </location>
</feature>
<proteinExistence type="predicted"/>
<evidence type="ECO:0008006" key="5">
    <source>
        <dbReference type="Google" id="ProtNLM"/>
    </source>
</evidence>
<reference evidence="3 4" key="1">
    <citation type="journal article" date="2020" name="Microorganisms">
        <title>Reliable Identification of Environmental Pseudomonas Isolates Using the rpoD Gene.</title>
        <authorList>
            <consortium name="The Broad Institute Genome Sequencing Platform"/>
            <person name="Girard L."/>
            <person name="Lood C."/>
            <person name="Rokni-Zadeh H."/>
            <person name="van Noort V."/>
            <person name="Lavigne R."/>
            <person name="De Mot R."/>
        </authorList>
    </citation>
    <scope>NUCLEOTIDE SEQUENCE [LARGE SCALE GENOMIC DNA]</scope>
    <source>
        <strain evidence="3 4">RD9SR1</strain>
    </source>
</reference>
<organism evidence="3 4">
    <name type="scientific">Pseudomonas oryzicola</name>
    <dbReference type="NCBI Taxonomy" id="485876"/>
    <lineage>
        <taxon>Bacteria</taxon>
        <taxon>Pseudomonadati</taxon>
        <taxon>Pseudomonadota</taxon>
        <taxon>Gammaproteobacteria</taxon>
        <taxon>Pseudomonadales</taxon>
        <taxon>Pseudomonadaceae</taxon>
        <taxon>Pseudomonas</taxon>
    </lineage>
</organism>
<feature type="chain" id="PRO_5047173326" description="Copper resistance protein B" evidence="2">
    <location>
        <begin position="36"/>
        <end position="139"/>
    </location>
</feature>
<evidence type="ECO:0000313" key="3">
    <source>
        <dbReference type="EMBL" id="MBV4493190.1"/>
    </source>
</evidence>
<gene>
    <name evidence="3" type="ORF">HU760_021640</name>
</gene>
<feature type="region of interest" description="Disordered" evidence="1">
    <location>
        <begin position="33"/>
        <end position="100"/>
    </location>
</feature>
<feature type="region of interest" description="Disordered" evidence="1">
    <location>
        <begin position="113"/>
        <end position="139"/>
    </location>
</feature>
<evidence type="ECO:0000256" key="1">
    <source>
        <dbReference type="SAM" id="MobiDB-lite"/>
    </source>
</evidence>
<sequence length="139" mass="15006">MNWRSEMSKPMKRSAFFLSAAVAGLFAVYAPSSWSGDTTRQPANAENAKGAQGMDHGAMKGMDHGNMKGMNHDAMQGMDHGNMKGMNHDAMQGMDHGNMQGMNHDAMQGMDHGTMQGMDHSKMMESHGSDKAKAGKDAQ</sequence>
<name>A0ABS6QG43_9PSED</name>
<evidence type="ECO:0000313" key="4">
    <source>
        <dbReference type="Proteomes" id="UP000609530"/>
    </source>
</evidence>
<evidence type="ECO:0000256" key="2">
    <source>
        <dbReference type="SAM" id="SignalP"/>
    </source>
</evidence>
<dbReference type="EMBL" id="JABWRZ020000002">
    <property type="protein sequence ID" value="MBV4493190.1"/>
    <property type="molecule type" value="Genomic_DNA"/>
</dbReference>
<comment type="caution">
    <text evidence="3">The sequence shown here is derived from an EMBL/GenBank/DDBJ whole genome shotgun (WGS) entry which is preliminary data.</text>
</comment>
<keyword evidence="4" id="KW-1185">Reference proteome</keyword>
<feature type="compositionally biased region" description="Polar residues" evidence="1">
    <location>
        <begin position="33"/>
        <end position="44"/>
    </location>
</feature>
<accession>A0ABS6QG43</accession>
<feature type="compositionally biased region" description="Basic and acidic residues" evidence="1">
    <location>
        <begin position="57"/>
        <end position="66"/>
    </location>
</feature>
<protein>
    <recommendedName>
        <fullName evidence="5">Copper resistance protein B</fullName>
    </recommendedName>
</protein>
<feature type="compositionally biased region" description="Basic and acidic residues" evidence="1">
    <location>
        <begin position="119"/>
        <end position="139"/>
    </location>
</feature>